<dbReference type="FunFam" id="3.30.160.60:FF:000097">
    <property type="entry name" value="Zinc finger protein"/>
    <property type="match status" value="1"/>
</dbReference>
<name>A0A437DDU1_ORYJA</name>
<feature type="compositionally biased region" description="Polar residues" evidence="12">
    <location>
        <begin position="785"/>
        <end position="797"/>
    </location>
</feature>
<evidence type="ECO:0000256" key="11">
    <source>
        <dbReference type="PROSITE-ProRule" id="PRU00042"/>
    </source>
</evidence>
<feature type="compositionally biased region" description="Basic and acidic residues" evidence="12">
    <location>
        <begin position="271"/>
        <end position="285"/>
    </location>
</feature>
<keyword evidence="9" id="KW-0804">Transcription</keyword>
<feature type="compositionally biased region" description="Polar residues" evidence="12">
    <location>
        <begin position="299"/>
        <end position="313"/>
    </location>
</feature>
<feature type="compositionally biased region" description="Polar residues" evidence="12">
    <location>
        <begin position="207"/>
        <end position="218"/>
    </location>
</feature>
<keyword evidence="3" id="KW-0479">Metal-binding</keyword>
<dbReference type="PANTHER" id="PTHR47166">
    <property type="entry name" value="ZINC FINGER PROTEIN 831"/>
    <property type="match status" value="1"/>
</dbReference>
<evidence type="ECO:0000256" key="9">
    <source>
        <dbReference type="ARBA" id="ARBA00023163"/>
    </source>
</evidence>
<sequence length="1643" mass="177235">METSKPTLASLPVHISSVATQAEKRMAVQAPLTALYIHPVPALPLQPYPQSPAATSRTAALHLAMPPLTPKDKLPFLTLHIASGLQPQPSQNPASPAAARPKSAGKHVCPHCGRDCMKPSVLEKHLRCHTGERPYPCTTCGVSFKTQSNLYKHKRTQAHARLSSESEQSSLDSSRETFVSSLSLDEREEESAGMEKNISEISIPASNAQVSSVHTQGVSKHKEHYAGMEGREKPPEEKAKQKMPSMDPHLTFGRHLPLQRQEAMLLPERWERSVSKGKSQSHESTDSGFSESSDHYPSPRSSLTDHSMDSLSRSFKESIEETSSPAPLTSDRGEQEPKAMRREQEQRILEERITKLISENTAVVEDKQLENVRPRKTVLSKQGSIDLPMPYTYKDSFHFDMRINGPQKAGLLQKHDRAGLYCSVPNQRASTVDHAPLTRSNSLPFSVTLLQPETAPSPSHHNDYISLARRGSSGQIHPTGLATKPVNQHSSTHRTLVRQTAVDCNHATDALLTSSAVEEACAGSLSCDGDAAEVNSRKFRRKKAQKFSYNKWYMYGGGTFKKLYSAEQCGDSSPLKSRKCSTNPEHDGVLCSQKSTESVLNFANSRETSIRLPVAASLDFSQQTSPLDSQPKRSVSWLPQTPLMNGSKTEAGRQTDAGPHPDSTSQLFGPQSPSDRKKQRTEKKTVSPMEVEADPTSCTSDTRTILKSTSQENPELFRMSGALLVPCMANALAPPVGTSGAMPIPSVVRSSFLPKYQLKLPHVSDSSTSQTAEEESKAIEDCGLDSNNKTSSAKSDSICANPTVSPQSCDISRTPVSLSERLAWPGMVTALCQASCLTSSCSLPAVHRQFAATTITTSCLKDYQRGLSCSLSHTLKSAAVSAVPLSPLTPAGLPSATVTQQTPAAAVTAHHNPPPPTHKPSSDSHVKLENLKSNSSAAPYLLAPSAHAQPAPNVFHMHTADLQICLQIISDEQLALIEHQIERPADVGVPQRHNAAGSDTTEGEAGGLAAMKNEEGNHTPLRSEKRERLITTHQTPQQSAISAKGGLNLCERGNTTQGSASGGSLERNTAFSAGTPTAASPRDVQSRGGQSSEEKQAFSLTHCAEKQLFLDWRVRDSPAVTQTLSKQHENGGISIPNNPVCQNRMTGVIQGEEHHHKPQNPGTLCLPEIIKSNCEALGFESKLESGDCVNQAARQLNPQRSVCCHQSSHTDQSSPKDANIHHHRPTDMSSPPLQLTAPGSEETVSSELQQKTVGPFSSLPAITPLQGSTTAVVASTGIQNLSPGLGQEHSLEAAAAEGALQTRKQAGTPVELEDTDWRSEEGRRGIEEQGGREVSTQDHSRRMWIGDVPESGCRNMIGAQLQTDDKRVQGDSFKTSQHLQYLSQAGTQSPQQAPGKLSNLHFSASGVHTDHFNLPSLENNPLYPPQQNWASSNIHSQQTRVLYEPASSGNLIAKVNLSETQNVFARTEPDLQKSQGFSQKQLSLSRLPTQQGNTTVGHDNTAVSCQSYVSHTLTAPGGFNNCGLSPEFLAFSSASPSQVSQVCRAAAARQTSDVQPTSSSQSPSTLSACPQTQDTTDETPLDSTSCGGVDSTSKHQSAFLTGLFRGFQAAECLSAARPVQQSCQDHAEDTSSSDDEGKLIIEL</sequence>
<feature type="compositionally biased region" description="Low complexity" evidence="12">
    <location>
        <begin position="163"/>
        <end position="172"/>
    </location>
</feature>
<feature type="compositionally biased region" description="Low complexity" evidence="12">
    <location>
        <begin position="86"/>
        <end position="102"/>
    </location>
</feature>
<dbReference type="Proteomes" id="UP000283210">
    <property type="component" value="Chromosome 5"/>
</dbReference>
<evidence type="ECO:0000256" key="3">
    <source>
        <dbReference type="ARBA" id="ARBA00022723"/>
    </source>
</evidence>
<comment type="function">
    <text evidence="1">May be involved in transcriptional regulation.</text>
</comment>
<evidence type="ECO:0000256" key="4">
    <source>
        <dbReference type="ARBA" id="ARBA00022737"/>
    </source>
</evidence>
<feature type="compositionally biased region" description="Basic and acidic residues" evidence="12">
    <location>
        <begin position="1315"/>
        <end position="1339"/>
    </location>
</feature>
<dbReference type="Pfam" id="PF00096">
    <property type="entry name" value="zf-C2H2"/>
    <property type="match status" value="1"/>
</dbReference>
<gene>
    <name evidence="14" type="ORF">OJAV_G00043810</name>
</gene>
<reference evidence="14 15" key="1">
    <citation type="submission" date="2018-11" db="EMBL/GenBank/DDBJ databases">
        <authorList>
            <person name="Lopez-Roques C."/>
            <person name="Donnadieu C."/>
            <person name="Bouchez O."/>
            <person name="Klopp C."/>
            <person name="Cabau C."/>
            <person name="Zahm M."/>
        </authorList>
    </citation>
    <scope>NUCLEOTIDE SEQUENCE [LARGE SCALE GENOMIC DNA]</scope>
    <source>
        <strain evidence="14">RS831</strain>
        <tissue evidence="14">Whole body</tissue>
    </source>
</reference>
<dbReference type="InterPro" id="IPR013087">
    <property type="entry name" value="Znf_C2H2_type"/>
</dbReference>
<keyword evidence="10" id="KW-0539">Nucleus</keyword>
<dbReference type="InterPro" id="IPR036236">
    <property type="entry name" value="Znf_C2H2_sf"/>
</dbReference>
<dbReference type="EMBL" id="CM012441">
    <property type="protein sequence ID" value="RVE72967.1"/>
    <property type="molecule type" value="Genomic_DNA"/>
</dbReference>
<evidence type="ECO:0000256" key="1">
    <source>
        <dbReference type="ARBA" id="ARBA00003767"/>
    </source>
</evidence>
<evidence type="ECO:0000256" key="6">
    <source>
        <dbReference type="ARBA" id="ARBA00022833"/>
    </source>
</evidence>
<feature type="compositionally biased region" description="Polar residues" evidence="12">
    <location>
        <begin position="637"/>
        <end position="648"/>
    </location>
</feature>
<accession>A0A437DDU1</accession>
<dbReference type="GO" id="GO:0008270">
    <property type="term" value="F:zinc ion binding"/>
    <property type="evidence" value="ECO:0007669"/>
    <property type="project" value="UniProtKB-KW"/>
</dbReference>
<keyword evidence="15" id="KW-1185">Reference proteome</keyword>
<keyword evidence="6" id="KW-0862">Zinc</keyword>
<feature type="compositionally biased region" description="Polar residues" evidence="12">
    <location>
        <begin position="1066"/>
        <end position="1078"/>
    </location>
</feature>
<dbReference type="PROSITE" id="PS00028">
    <property type="entry name" value="ZINC_FINGER_C2H2_1"/>
    <property type="match status" value="2"/>
</dbReference>
<feature type="compositionally biased region" description="Basic and acidic residues" evidence="12">
    <location>
        <begin position="224"/>
        <end position="240"/>
    </location>
</feature>
<feature type="region of interest" description="Disordered" evidence="12">
    <location>
        <begin position="1553"/>
        <end position="1588"/>
    </location>
</feature>
<evidence type="ECO:0000256" key="5">
    <source>
        <dbReference type="ARBA" id="ARBA00022771"/>
    </source>
</evidence>
<feature type="region of interest" description="Disordered" evidence="12">
    <location>
        <begin position="207"/>
        <end position="252"/>
    </location>
</feature>
<evidence type="ECO:0000259" key="13">
    <source>
        <dbReference type="PROSITE" id="PS50157"/>
    </source>
</evidence>
<evidence type="ECO:0000256" key="10">
    <source>
        <dbReference type="ARBA" id="ARBA00023242"/>
    </source>
</evidence>
<comment type="subcellular location">
    <subcellularLocation>
        <location evidence="2">Nucleus</location>
    </subcellularLocation>
</comment>
<dbReference type="Gene3D" id="3.30.160.60">
    <property type="entry name" value="Classic Zinc Finger"/>
    <property type="match status" value="2"/>
</dbReference>
<feature type="region of interest" description="Disordered" evidence="12">
    <location>
        <begin position="1300"/>
        <end position="1339"/>
    </location>
</feature>
<evidence type="ECO:0000256" key="7">
    <source>
        <dbReference type="ARBA" id="ARBA00023015"/>
    </source>
</evidence>
<feature type="region of interest" description="Disordered" evidence="12">
    <location>
        <begin position="1033"/>
        <end position="1096"/>
    </location>
</feature>
<feature type="region of interest" description="Disordered" evidence="12">
    <location>
        <begin position="1201"/>
        <end position="1250"/>
    </location>
</feature>
<evidence type="ECO:0000256" key="2">
    <source>
        <dbReference type="ARBA" id="ARBA00004123"/>
    </source>
</evidence>
<feature type="compositionally biased region" description="Basic and acidic residues" evidence="12">
    <location>
        <begin position="331"/>
        <end position="344"/>
    </location>
</feature>
<evidence type="ECO:0000313" key="14">
    <source>
        <dbReference type="EMBL" id="RVE72967.1"/>
    </source>
</evidence>
<feature type="region of interest" description="Disordered" evidence="12">
    <location>
        <begin position="85"/>
        <end position="105"/>
    </location>
</feature>
<evidence type="ECO:0000313" key="15">
    <source>
        <dbReference type="Proteomes" id="UP000283210"/>
    </source>
</evidence>
<feature type="compositionally biased region" description="Polar residues" evidence="12">
    <location>
        <begin position="662"/>
        <end position="673"/>
    </location>
</feature>
<dbReference type="GO" id="GO:0005634">
    <property type="term" value="C:nucleus"/>
    <property type="evidence" value="ECO:0007669"/>
    <property type="project" value="UniProtKB-SubCell"/>
</dbReference>
<feature type="compositionally biased region" description="Polar residues" evidence="12">
    <location>
        <begin position="1201"/>
        <end position="1216"/>
    </location>
</feature>
<proteinExistence type="predicted"/>
<keyword evidence="8" id="KW-0238">DNA-binding</keyword>
<evidence type="ECO:0000256" key="8">
    <source>
        <dbReference type="ARBA" id="ARBA00023125"/>
    </source>
</evidence>
<dbReference type="OMA" id="GMSEYPQ"/>
<reference evidence="14 15" key="2">
    <citation type="submission" date="2019-01" db="EMBL/GenBank/DDBJ databases">
        <title>A chromosome length genome reference of the Java medaka (oryzias javanicus).</title>
        <authorList>
            <person name="Herpin A."/>
            <person name="Takehana Y."/>
            <person name="Naruse K."/>
            <person name="Ansai S."/>
            <person name="Kawaguchi M."/>
        </authorList>
    </citation>
    <scope>NUCLEOTIDE SEQUENCE [LARGE SCALE GENOMIC DNA]</scope>
    <source>
        <strain evidence="14">RS831</strain>
        <tissue evidence="14">Whole body</tissue>
    </source>
</reference>
<dbReference type="SUPFAM" id="SSF57667">
    <property type="entry name" value="beta-beta-alpha zinc fingers"/>
    <property type="match status" value="1"/>
</dbReference>
<feature type="region of interest" description="Disordered" evidence="12">
    <location>
        <begin position="763"/>
        <end position="797"/>
    </location>
</feature>
<keyword evidence="7" id="KW-0805">Transcription regulation</keyword>
<dbReference type="OrthoDB" id="6077919at2759"/>
<feature type="region of interest" description="Disordered" evidence="12">
    <location>
        <begin position="271"/>
        <end position="344"/>
    </location>
</feature>
<feature type="region of interest" description="Disordered" evidence="12">
    <location>
        <begin position="622"/>
        <end position="701"/>
    </location>
</feature>
<dbReference type="GO" id="GO:0003677">
    <property type="term" value="F:DNA binding"/>
    <property type="evidence" value="ECO:0007669"/>
    <property type="project" value="UniProtKB-KW"/>
</dbReference>
<feature type="compositionally biased region" description="Low complexity" evidence="12">
    <location>
        <begin position="896"/>
        <end position="909"/>
    </location>
</feature>
<protein>
    <recommendedName>
        <fullName evidence="13">C2H2-type domain-containing protein</fullName>
    </recommendedName>
</protein>
<organism evidence="14 15">
    <name type="scientific">Oryzias javanicus</name>
    <name type="common">Javanese ricefish</name>
    <name type="synonym">Aplocheilus javanicus</name>
    <dbReference type="NCBI Taxonomy" id="123683"/>
    <lineage>
        <taxon>Eukaryota</taxon>
        <taxon>Metazoa</taxon>
        <taxon>Chordata</taxon>
        <taxon>Craniata</taxon>
        <taxon>Vertebrata</taxon>
        <taxon>Euteleostomi</taxon>
        <taxon>Actinopterygii</taxon>
        <taxon>Neopterygii</taxon>
        <taxon>Teleostei</taxon>
        <taxon>Neoteleostei</taxon>
        <taxon>Acanthomorphata</taxon>
        <taxon>Ovalentaria</taxon>
        <taxon>Atherinomorphae</taxon>
        <taxon>Beloniformes</taxon>
        <taxon>Adrianichthyidae</taxon>
        <taxon>Oryziinae</taxon>
        <taxon>Oryzias</taxon>
    </lineage>
</organism>
<feature type="domain" description="C2H2-type" evidence="13">
    <location>
        <begin position="135"/>
        <end position="164"/>
    </location>
</feature>
<feature type="region of interest" description="Disordered" evidence="12">
    <location>
        <begin position="1618"/>
        <end position="1643"/>
    </location>
</feature>
<evidence type="ECO:0000256" key="12">
    <source>
        <dbReference type="SAM" id="MobiDB-lite"/>
    </source>
</evidence>
<keyword evidence="5 11" id="KW-0863">Zinc-finger</keyword>
<feature type="domain" description="C2H2-type" evidence="13">
    <location>
        <begin position="107"/>
        <end position="134"/>
    </location>
</feature>
<dbReference type="PROSITE" id="PS50157">
    <property type="entry name" value="ZINC_FINGER_C2H2_2"/>
    <property type="match status" value="2"/>
</dbReference>
<feature type="region of interest" description="Disordered" evidence="12">
    <location>
        <begin position="155"/>
        <end position="194"/>
    </location>
</feature>
<keyword evidence="4" id="KW-0677">Repeat</keyword>
<feature type="region of interest" description="Disordered" evidence="12">
    <location>
        <begin position="893"/>
        <end position="925"/>
    </location>
</feature>
<dbReference type="PANTHER" id="PTHR47166:SF1">
    <property type="entry name" value="ZINC FINGER PROTEIN 831"/>
    <property type="match status" value="1"/>
</dbReference>
<feature type="compositionally biased region" description="Low complexity" evidence="12">
    <location>
        <begin position="1553"/>
        <end position="1570"/>
    </location>
</feature>
<feature type="compositionally biased region" description="Basic and acidic residues" evidence="12">
    <location>
        <begin position="1625"/>
        <end position="1643"/>
    </location>
</feature>
<dbReference type="SMART" id="SM00355">
    <property type="entry name" value="ZnF_C2H2"/>
    <property type="match status" value="2"/>
</dbReference>